<comment type="caution">
    <text evidence="1">The sequence shown here is derived from an EMBL/GenBank/DDBJ whole genome shotgun (WGS) entry which is preliminary data.</text>
</comment>
<keyword evidence="2" id="KW-1185">Reference proteome</keyword>
<reference evidence="1 2" key="1">
    <citation type="submission" date="2023-09" db="EMBL/GenBank/DDBJ databases">
        <title>Genomes of two closely related lineages of the louse Polyplax serrata with different host specificities.</title>
        <authorList>
            <person name="Martinu J."/>
            <person name="Tarabai H."/>
            <person name="Stefka J."/>
            <person name="Hypsa V."/>
        </authorList>
    </citation>
    <scope>NUCLEOTIDE SEQUENCE [LARGE SCALE GENOMIC DNA]</scope>
    <source>
        <strain evidence="1">98ZLc_SE</strain>
    </source>
</reference>
<evidence type="ECO:0000313" key="2">
    <source>
        <dbReference type="Proteomes" id="UP001359485"/>
    </source>
</evidence>
<proteinExistence type="predicted"/>
<organism evidence="1 2">
    <name type="scientific">Polyplax serrata</name>
    <name type="common">Common mouse louse</name>
    <dbReference type="NCBI Taxonomy" id="468196"/>
    <lineage>
        <taxon>Eukaryota</taxon>
        <taxon>Metazoa</taxon>
        <taxon>Ecdysozoa</taxon>
        <taxon>Arthropoda</taxon>
        <taxon>Hexapoda</taxon>
        <taxon>Insecta</taxon>
        <taxon>Pterygota</taxon>
        <taxon>Neoptera</taxon>
        <taxon>Paraneoptera</taxon>
        <taxon>Psocodea</taxon>
        <taxon>Troctomorpha</taxon>
        <taxon>Phthiraptera</taxon>
        <taxon>Anoplura</taxon>
        <taxon>Polyplacidae</taxon>
        <taxon>Polyplax</taxon>
    </lineage>
</organism>
<accession>A0ABR1AL18</accession>
<sequence>MIERTPKISKAIPQLAWRAPGTAPLQKEVLRGEKHPEKDCLDIPGKRVFHTPIKCGWPPPDDDLCLTIVDGGTLGEGYSLIIWAGREKIYTRSGR</sequence>
<name>A0ABR1AL18_POLSC</name>
<gene>
    <name evidence="1" type="ORF">RUM44_001549</name>
</gene>
<dbReference type="EMBL" id="JAWJWF010000047">
    <property type="protein sequence ID" value="KAK6621742.1"/>
    <property type="molecule type" value="Genomic_DNA"/>
</dbReference>
<evidence type="ECO:0000313" key="1">
    <source>
        <dbReference type="EMBL" id="KAK6621742.1"/>
    </source>
</evidence>
<dbReference type="Proteomes" id="UP001359485">
    <property type="component" value="Unassembled WGS sequence"/>
</dbReference>
<protein>
    <submittedName>
        <fullName evidence="1">Uncharacterized protein</fullName>
    </submittedName>
</protein>